<dbReference type="OrthoDB" id="3248315at2759"/>
<accession>S7RUM9</accession>
<dbReference type="Proteomes" id="UP000030669">
    <property type="component" value="Unassembled WGS sequence"/>
</dbReference>
<feature type="chain" id="PRO_5004544644" evidence="1">
    <location>
        <begin position="23"/>
        <end position="179"/>
    </location>
</feature>
<gene>
    <name evidence="2" type="ORF">GLOTRDRAFT_110351</name>
</gene>
<keyword evidence="1" id="KW-0732">Signal</keyword>
<reference evidence="2 3" key="1">
    <citation type="journal article" date="2012" name="Science">
        <title>The Paleozoic origin of enzymatic lignin decomposition reconstructed from 31 fungal genomes.</title>
        <authorList>
            <person name="Floudas D."/>
            <person name="Binder M."/>
            <person name="Riley R."/>
            <person name="Barry K."/>
            <person name="Blanchette R.A."/>
            <person name="Henrissat B."/>
            <person name="Martinez A.T."/>
            <person name="Otillar R."/>
            <person name="Spatafora J.W."/>
            <person name="Yadav J.S."/>
            <person name="Aerts A."/>
            <person name="Benoit I."/>
            <person name="Boyd A."/>
            <person name="Carlson A."/>
            <person name="Copeland A."/>
            <person name="Coutinho P.M."/>
            <person name="de Vries R.P."/>
            <person name="Ferreira P."/>
            <person name="Findley K."/>
            <person name="Foster B."/>
            <person name="Gaskell J."/>
            <person name="Glotzer D."/>
            <person name="Gorecki P."/>
            <person name="Heitman J."/>
            <person name="Hesse C."/>
            <person name="Hori C."/>
            <person name="Igarashi K."/>
            <person name="Jurgens J.A."/>
            <person name="Kallen N."/>
            <person name="Kersten P."/>
            <person name="Kohler A."/>
            <person name="Kuees U."/>
            <person name="Kumar T.K.A."/>
            <person name="Kuo A."/>
            <person name="LaButti K."/>
            <person name="Larrondo L.F."/>
            <person name="Lindquist E."/>
            <person name="Ling A."/>
            <person name="Lombard V."/>
            <person name="Lucas S."/>
            <person name="Lundell T."/>
            <person name="Martin R."/>
            <person name="McLaughlin D.J."/>
            <person name="Morgenstern I."/>
            <person name="Morin E."/>
            <person name="Murat C."/>
            <person name="Nagy L.G."/>
            <person name="Nolan M."/>
            <person name="Ohm R.A."/>
            <person name="Patyshakuliyeva A."/>
            <person name="Rokas A."/>
            <person name="Ruiz-Duenas F.J."/>
            <person name="Sabat G."/>
            <person name="Salamov A."/>
            <person name="Samejima M."/>
            <person name="Schmutz J."/>
            <person name="Slot J.C."/>
            <person name="St John F."/>
            <person name="Stenlid J."/>
            <person name="Sun H."/>
            <person name="Sun S."/>
            <person name="Syed K."/>
            <person name="Tsang A."/>
            <person name="Wiebenga A."/>
            <person name="Young D."/>
            <person name="Pisabarro A."/>
            <person name="Eastwood D.C."/>
            <person name="Martin F."/>
            <person name="Cullen D."/>
            <person name="Grigoriev I.V."/>
            <person name="Hibbett D.S."/>
        </authorList>
    </citation>
    <scope>NUCLEOTIDE SEQUENCE [LARGE SCALE GENOMIC DNA]</scope>
    <source>
        <strain evidence="2 3">ATCC 11539</strain>
    </source>
</reference>
<keyword evidence="3" id="KW-1185">Reference proteome</keyword>
<dbReference type="AlphaFoldDB" id="S7RUM9"/>
<evidence type="ECO:0000313" key="2">
    <source>
        <dbReference type="EMBL" id="EPQ56909.1"/>
    </source>
</evidence>
<proteinExistence type="predicted"/>
<protein>
    <submittedName>
        <fullName evidence="2">Uncharacterized protein</fullName>
    </submittedName>
</protein>
<dbReference type="EMBL" id="KB469299">
    <property type="protein sequence ID" value="EPQ56909.1"/>
    <property type="molecule type" value="Genomic_DNA"/>
</dbReference>
<dbReference type="HOGENOM" id="CLU_1503597_0_0_1"/>
<organism evidence="2 3">
    <name type="scientific">Gloeophyllum trabeum (strain ATCC 11539 / FP-39264 / Madison 617)</name>
    <name type="common">Brown rot fungus</name>
    <dbReference type="NCBI Taxonomy" id="670483"/>
    <lineage>
        <taxon>Eukaryota</taxon>
        <taxon>Fungi</taxon>
        <taxon>Dikarya</taxon>
        <taxon>Basidiomycota</taxon>
        <taxon>Agaricomycotina</taxon>
        <taxon>Agaricomycetes</taxon>
        <taxon>Gloeophyllales</taxon>
        <taxon>Gloeophyllaceae</taxon>
        <taxon>Gloeophyllum</taxon>
    </lineage>
</organism>
<dbReference type="PROSITE" id="PS51257">
    <property type="entry name" value="PROKAR_LIPOPROTEIN"/>
    <property type="match status" value="1"/>
</dbReference>
<sequence length="179" mass="19449">MFHMQRIFTLGLCSWLACSVLGAVGLPHDHLAHLSTTSDGLITCLSEHGSDGLQKAIQLAPCTLLYTFASWSAHARHFIHEREKLQKVARQYMQAIESKRLAIVAASIEAPPAEGNEQWQYIVDGSYWGSLAMFSDSLPESKAAVDPAGGNITLVIDTCLARSDHSAPATESTTPKDEL</sequence>
<dbReference type="GeneID" id="19299202"/>
<feature type="signal peptide" evidence="1">
    <location>
        <begin position="1"/>
        <end position="22"/>
    </location>
</feature>
<evidence type="ECO:0000256" key="1">
    <source>
        <dbReference type="SAM" id="SignalP"/>
    </source>
</evidence>
<name>S7RUM9_GLOTA</name>
<dbReference type="KEGG" id="gtr:GLOTRDRAFT_110351"/>
<dbReference type="RefSeq" id="XP_007864099.1">
    <property type="nucleotide sequence ID" value="XM_007865908.1"/>
</dbReference>
<evidence type="ECO:0000313" key="3">
    <source>
        <dbReference type="Proteomes" id="UP000030669"/>
    </source>
</evidence>